<dbReference type="InterPro" id="IPR017748">
    <property type="entry name" value="TagF"/>
</dbReference>
<evidence type="ECO:0000313" key="1">
    <source>
        <dbReference type="EMBL" id="NIF20233.1"/>
    </source>
</evidence>
<reference evidence="1 2" key="1">
    <citation type="journal article" date="2019" name="bioRxiv">
        <title>Bacteria contribute to plant secondary compound degradation in a generalist herbivore system.</title>
        <authorList>
            <person name="Francoeur C.B."/>
            <person name="Khadempour L."/>
            <person name="Moreira-Soto R.D."/>
            <person name="Gotting K."/>
            <person name="Book A.J."/>
            <person name="Pinto-Tomas A.A."/>
            <person name="Keefover-Ring K."/>
            <person name="Currie C.R."/>
        </authorList>
    </citation>
    <scope>NUCLEOTIDE SEQUENCE [LARGE SCALE GENOMIC DNA]</scope>
    <source>
        <strain evidence="1">Acro-835</strain>
    </source>
</reference>
<evidence type="ECO:0000313" key="2">
    <source>
        <dbReference type="Proteomes" id="UP001515683"/>
    </source>
</evidence>
<name>A0ABX0R765_9GAMM</name>
<dbReference type="RefSeq" id="WP_167012131.1">
    <property type="nucleotide sequence ID" value="NZ_VWXF01000001.1"/>
</dbReference>
<comment type="caution">
    <text evidence="1">The sequence shown here is derived from an EMBL/GenBank/DDBJ whole genome shotgun (WGS) entry which is preliminary data.</text>
</comment>
<dbReference type="InterPro" id="IPR038225">
    <property type="entry name" value="TagF_sf"/>
</dbReference>
<dbReference type="NCBIfam" id="TIGR03373">
    <property type="entry name" value="VI_minor_4"/>
    <property type="match status" value="1"/>
</dbReference>
<organism evidence="1 2">
    <name type="scientific">Candidatus Pantoea multigeneris</name>
    <dbReference type="NCBI Taxonomy" id="2608357"/>
    <lineage>
        <taxon>Bacteria</taxon>
        <taxon>Pseudomonadati</taxon>
        <taxon>Pseudomonadota</taxon>
        <taxon>Gammaproteobacteria</taxon>
        <taxon>Enterobacterales</taxon>
        <taxon>Erwiniaceae</taxon>
        <taxon>Pantoea</taxon>
    </lineage>
</organism>
<protein>
    <submittedName>
        <fullName evidence="1">Type VI secretion system-associated protein TagF</fullName>
    </submittedName>
</protein>
<gene>
    <name evidence="1" type="primary">tagF</name>
    <name evidence="1" type="ORF">F3J40_01185</name>
</gene>
<dbReference type="Proteomes" id="UP001515683">
    <property type="component" value="Unassembled WGS sequence"/>
</dbReference>
<sequence>MNQPPFISWYGKLPSAGDFLQRRFPSVLKNQWSQWFQVGMQQRQVEQPSLPFMQAVAWNFIVPPMIGSQLVQMGCVVPSQDSVGRLWPLTALCSFSPNSWSQQQLLSAGHWYRQLSQLLVEAVRHRHSPEQLDSDLLALAPLPEPSSVILSSENAVPLSWPLVAQNFSPRHYSSFWWSSQTDGTPLHTHVHSGNFTSQLFSLLFESSSDAAPGRKGIYKPMFE</sequence>
<keyword evidence="2" id="KW-1185">Reference proteome</keyword>
<dbReference type="Gene3D" id="3.40.1730.10">
    <property type="entry name" value="pa0076 domain"/>
    <property type="match status" value="1"/>
</dbReference>
<accession>A0ABX0R765</accession>
<dbReference type="Pfam" id="PF09867">
    <property type="entry name" value="TagF_N"/>
    <property type="match status" value="1"/>
</dbReference>
<dbReference type="PIRSF" id="PIRSF029287">
    <property type="entry name" value="UCP029287"/>
    <property type="match status" value="1"/>
</dbReference>
<proteinExistence type="predicted"/>
<dbReference type="EMBL" id="VWXF01000001">
    <property type="protein sequence ID" value="NIF20233.1"/>
    <property type="molecule type" value="Genomic_DNA"/>
</dbReference>